<keyword evidence="8" id="KW-1185">Reference proteome</keyword>
<dbReference type="PROSITE" id="PS50994">
    <property type="entry name" value="INTEGRASE"/>
    <property type="match status" value="1"/>
</dbReference>
<protein>
    <submittedName>
        <fullName evidence="7">Ribonuclease H-like domain-containing protein</fullName>
    </submittedName>
</protein>
<evidence type="ECO:0000313" key="7">
    <source>
        <dbReference type="EMBL" id="GJT10549.1"/>
    </source>
</evidence>
<feature type="domain" description="CCHC-type" evidence="5">
    <location>
        <begin position="283"/>
        <end position="297"/>
    </location>
</feature>
<sequence length="2002" mass="225975">MRMEQYIQMIDYSLWKVIENGNAPPIKKVVEGVDTTIAPTTAEEKAQRMLELKARSTLLMKIPNEHQLKFNSIKDAKSLLHVVEKRFGGNVATKKTQKNILKQQYENFTGSSSEKFLRSLSPEWNTHTIVWRNKPEIDTLSLDDLYNNLKIYEPEVKGTSSLSTNTQNVAFVSSNSTSSTNGAVNTAHGATTASTQATAVNSTTIDNLSDAVICAFFASQPNSPQLDNEDLQQIHPDDLEEIDLRWQMAMLTMRARRFLKNTGRKLTVNGNETIGFDKSKVECYNCHKRGHFARECRALRNQENRNRENTRRVVPVETTTSNALVSCDGSGYDWSDQAEEGPTNFALMAYSSISSNSELNDIAYKTSLESVEARHLVYKKNEYVYEEDIKIVDKCKTGLGYNVVPPPYTGNFMPPKPDLSFFGLEEFTSEPIIIKPILEKSKAKASEAKPKAVRKNNGAPIIEDWVSDSEAQNVSQTKIEKKTAKPSFVKIDFVRTKQTNKTNRKTAKQVEHKRQNTHIPRGNQRNWNNMMSQRLGSNFEMFNKACYVCGSFDHLQKIVPRAVLMKSGLVSVNTARQVNVAHTKTTVNAARPMSYLTKTVHSTVKRPIHKNTTFKNSNFNQRVNNVKDKNVNIVRTKAVVNAAKPKAIVNVARPKAVVNAVKGNNVNAVKASACWVWKPKNKVLDHVSKHNSASITLKKFDYGNPQMDLQDQGVIYSGCSRHMTGNMSYLTDYAEIYGGHVAFGVPRKNNMYSVDLKNIVPKGGLTCLFAKATSDESELWHRRLRHINFKTMNKLVKGNLVRGLPLKLFENNQTCVACQKGKQHRASCKSKTVSSISQPLHMLHMDLFGLTFVKSLMKKMYCLVVTDDYSRFSWVFFLATKDETSGILKSFITRVENLIDQRVKVIRCDNGTEFKNKEMNQFCERKGIKREFSVTRTPLQNRVAERKIRTLIKAARRMLADSKLPITFWVEAVNIACYVQNRVLVTKPHNKTPYELFLGRKPALGFMRPFGCPVIILNTINHLGKFDGKADEGFFVGYLINSKSFRVFNSRTRIVEENLHDQFSENTPNIAGSEPKWLFDIDALTKSMNYKPVVIGNQSNGNAGTKACDDVGKARMETVPDKDYIMLPLWTADPPFSQTSKNSPDAGFKPSRDDEKKVTKEPGKKGGDPSKEYERDDPEKDASVNSTNNVNAASINEVNAIGRKESIELPGEPNMPALEDIVYSGDDENVGAEADMNNLDAFMPVSPIPTTRVHKDHRVEQIIRDLNSAPQTRRMTKNLEEHGFEDPDFPDRVYKIEKALYGLHQALRAWYETLSTYLLDNGFQRGKIDKTLFIKRDKGDILLVQVYVDDIIFGSTKKSLCTEFEKMMHKKFQMSSMGELTFFLGLQVKQKKDGIFISQDKYVTEILKKFGFTDVKTASTPMETQKLLLKDKDSEEVDVHLYRSMIGSLMYLTSSRPDIMFAVCACARYQVNPKISHLHAVKRIFRYLKGQPKLGLWYPKDSPFDLVAYTNSNYVGASLDRKSTIGGCQFIRCRLISWQCKKQTVVANSTTEAEYVAASSCYGQMKTVNGKIQLQALVDGKKIIVTEASVRCDLQLNDEEGTDCLPNAAIFEELIRMGSRGPKRKDTEVPLPSGPTTNVVDEAVNKDMDYSLERAATTATGLDAEQDRANTNKTKSKATPNEPSSLGTSSGGGPRRQETIGNTIAQTRFKNVSKTSNDSLLAGVNTPQSDEDSLKLKELIELCTNLQNKDSSKQGRKIDDIDKDAEITLIDETQGRYGDDLIFYIGVLDDEEVVAGQDMDEKRLLWLKHFTRPKAKGIIFHEQMQASTPTISLQQPSQLNVQDKGKGKMVEPEPMKKLSKKDQLMLDEELAFKLQAKLEEEDRLVRQREEKANIVSWDNVQATIDADYQMAQQMQTEEQEKLSIEEKSKLFVHLLEARKKHFAAMRAQEKRNKPPTKSQKRNTMVNTFVDMDTELVEGGKVRAEGSETREERSSKRAGDELE</sequence>
<dbReference type="InterPro" id="IPR043502">
    <property type="entry name" value="DNA/RNA_pol_sf"/>
</dbReference>
<evidence type="ECO:0000256" key="1">
    <source>
        <dbReference type="ARBA" id="ARBA00022723"/>
    </source>
</evidence>
<dbReference type="SUPFAM" id="SSF53098">
    <property type="entry name" value="Ribonuclease H-like"/>
    <property type="match status" value="1"/>
</dbReference>
<dbReference type="InterPro" id="IPR001584">
    <property type="entry name" value="Integrase_cat-core"/>
</dbReference>
<dbReference type="PANTHER" id="PTHR42648:SF32">
    <property type="entry name" value="RIBONUCLEASE H-LIKE DOMAIN, GAG-PRE-INTEGRASE DOMAIN PROTEIN-RELATED"/>
    <property type="match status" value="1"/>
</dbReference>
<dbReference type="InterPro" id="IPR036397">
    <property type="entry name" value="RNaseH_sf"/>
</dbReference>
<dbReference type="SUPFAM" id="SSF56672">
    <property type="entry name" value="DNA/RNA polymerases"/>
    <property type="match status" value="1"/>
</dbReference>
<dbReference type="InterPro" id="IPR025724">
    <property type="entry name" value="GAG-pre-integrase_dom"/>
</dbReference>
<dbReference type="EMBL" id="BQNB010012996">
    <property type="protein sequence ID" value="GJT10549.1"/>
    <property type="molecule type" value="Genomic_DNA"/>
</dbReference>
<dbReference type="Proteomes" id="UP001151760">
    <property type="component" value="Unassembled WGS sequence"/>
</dbReference>
<dbReference type="Pfam" id="PF00665">
    <property type="entry name" value="rve"/>
    <property type="match status" value="1"/>
</dbReference>
<dbReference type="Pfam" id="PF25597">
    <property type="entry name" value="SH3_retrovirus"/>
    <property type="match status" value="1"/>
</dbReference>
<dbReference type="Pfam" id="PF13976">
    <property type="entry name" value="gag_pre-integrs"/>
    <property type="match status" value="1"/>
</dbReference>
<feature type="compositionally biased region" description="Basic and acidic residues" evidence="4">
    <location>
        <begin position="1843"/>
        <end position="1860"/>
    </location>
</feature>
<evidence type="ECO:0000256" key="4">
    <source>
        <dbReference type="SAM" id="MobiDB-lite"/>
    </source>
</evidence>
<keyword evidence="2" id="KW-0378">Hydrolase</keyword>
<dbReference type="PROSITE" id="PS50158">
    <property type="entry name" value="ZF_CCHC"/>
    <property type="match status" value="1"/>
</dbReference>
<dbReference type="Gene3D" id="4.10.60.10">
    <property type="entry name" value="Zinc finger, CCHC-type"/>
    <property type="match status" value="1"/>
</dbReference>
<dbReference type="InterPro" id="IPR012337">
    <property type="entry name" value="RNaseH-like_sf"/>
</dbReference>
<feature type="region of interest" description="Disordered" evidence="4">
    <location>
        <begin position="1657"/>
        <end position="1705"/>
    </location>
</feature>
<dbReference type="InterPro" id="IPR013103">
    <property type="entry name" value="RVT_2"/>
</dbReference>
<dbReference type="SUPFAM" id="SSF57756">
    <property type="entry name" value="Retrovirus zinc finger-like domains"/>
    <property type="match status" value="1"/>
</dbReference>
<feature type="compositionally biased region" description="Basic and acidic residues" evidence="4">
    <location>
        <begin position="1150"/>
        <end position="1182"/>
    </location>
</feature>
<accession>A0ABQ5B8K5</accession>
<feature type="compositionally biased region" description="Polar residues" evidence="4">
    <location>
        <begin position="1955"/>
        <end position="1966"/>
    </location>
</feature>
<keyword evidence="3" id="KW-0862">Zinc</keyword>
<organism evidence="7 8">
    <name type="scientific">Tanacetum coccineum</name>
    <dbReference type="NCBI Taxonomy" id="301880"/>
    <lineage>
        <taxon>Eukaryota</taxon>
        <taxon>Viridiplantae</taxon>
        <taxon>Streptophyta</taxon>
        <taxon>Embryophyta</taxon>
        <taxon>Tracheophyta</taxon>
        <taxon>Spermatophyta</taxon>
        <taxon>Magnoliopsida</taxon>
        <taxon>eudicotyledons</taxon>
        <taxon>Gunneridae</taxon>
        <taxon>Pentapetalae</taxon>
        <taxon>asterids</taxon>
        <taxon>campanulids</taxon>
        <taxon>Asterales</taxon>
        <taxon>Asteraceae</taxon>
        <taxon>Asteroideae</taxon>
        <taxon>Anthemideae</taxon>
        <taxon>Anthemidinae</taxon>
        <taxon>Tanacetum</taxon>
    </lineage>
</organism>
<gene>
    <name evidence="7" type="ORF">Tco_0857591</name>
</gene>
<dbReference type="InterPro" id="IPR057670">
    <property type="entry name" value="SH3_retrovirus"/>
</dbReference>
<dbReference type="Pfam" id="PF07727">
    <property type="entry name" value="RVT_2"/>
    <property type="match status" value="1"/>
</dbReference>
<feature type="domain" description="Integrase catalytic" evidence="6">
    <location>
        <begin position="835"/>
        <end position="1001"/>
    </location>
</feature>
<reference evidence="7" key="2">
    <citation type="submission" date="2022-01" db="EMBL/GenBank/DDBJ databases">
        <authorList>
            <person name="Yamashiro T."/>
            <person name="Shiraishi A."/>
            <person name="Satake H."/>
            <person name="Nakayama K."/>
        </authorList>
    </citation>
    <scope>NUCLEOTIDE SEQUENCE</scope>
</reference>
<keyword evidence="3" id="KW-0863">Zinc-finger</keyword>
<name>A0ABQ5B8K5_9ASTR</name>
<evidence type="ECO:0000259" key="6">
    <source>
        <dbReference type="PROSITE" id="PS50994"/>
    </source>
</evidence>
<dbReference type="InterPro" id="IPR036875">
    <property type="entry name" value="Znf_CCHC_sf"/>
</dbReference>
<feature type="compositionally biased region" description="Polar residues" evidence="4">
    <location>
        <begin position="1671"/>
        <end position="1683"/>
    </location>
</feature>
<dbReference type="CDD" id="cd09272">
    <property type="entry name" value="RNase_HI_RT_Ty1"/>
    <property type="match status" value="1"/>
</dbReference>
<comment type="caution">
    <text evidence="7">The sequence shown here is derived from an EMBL/GenBank/DDBJ whole genome shotgun (WGS) entry which is preliminary data.</text>
</comment>
<dbReference type="Pfam" id="PF00098">
    <property type="entry name" value="zf-CCHC"/>
    <property type="match status" value="1"/>
</dbReference>
<feature type="region of interest" description="Disordered" evidence="4">
    <location>
        <begin position="509"/>
        <end position="528"/>
    </location>
</feature>
<reference evidence="7" key="1">
    <citation type="journal article" date="2022" name="Int. J. Mol. Sci.">
        <title>Draft Genome of Tanacetum Coccineum: Genomic Comparison of Closely Related Tanacetum-Family Plants.</title>
        <authorList>
            <person name="Yamashiro T."/>
            <person name="Shiraishi A."/>
            <person name="Nakayama K."/>
            <person name="Satake H."/>
        </authorList>
    </citation>
    <scope>NUCLEOTIDE SEQUENCE</scope>
</reference>
<evidence type="ECO:0000259" key="5">
    <source>
        <dbReference type="PROSITE" id="PS50158"/>
    </source>
</evidence>
<evidence type="ECO:0000313" key="8">
    <source>
        <dbReference type="Proteomes" id="UP001151760"/>
    </source>
</evidence>
<dbReference type="Gene3D" id="3.30.420.10">
    <property type="entry name" value="Ribonuclease H-like superfamily/Ribonuclease H"/>
    <property type="match status" value="1"/>
</dbReference>
<proteinExistence type="predicted"/>
<feature type="region of interest" description="Disordered" evidence="4">
    <location>
        <begin position="1945"/>
        <end position="2002"/>
    </location>
</feature>
<feature type="region of interest" description="Disordered" evidence="4">
    <location>
        <begin position="1841"/>
        <end position="1860"/>
    </location>
</feature>
<dbReference type="PANTHER" id="PTHR42648">
    <property type="entry name" value="TRANSPOSASE, PUTATIVE-RELATED"/>
    <property type="match status" value="1"/>
</dbReference>
<feature type="region of interest" description="Disordered" evidence="4">
    <location>
        <begin position="1135"/>
        <end position="1191"/>
    </location>
</feature>
<feature type="region of interest" description="Disordered" evidence="4">
    <location>
        <begin position="1619"/>
        <end position="1643"/>
    </location>
</feature>
<evidence type="ECO:0000256" key="2">
    <source>
        <dbReference type="ARBA" id="ARBA00022801"/>
    </source>
</evidence>
<feature type="compositionally biased region" description="Basic and acidic residues" evidence="4">
    <location>
        <begin position="1977"/>
        <end position="2002"/>
    </location>
</feature>
<dbReference type="InterPro" id="IPR039537">
    <property type="entry name" value="Retrotran_Ty1/copia-like"/>
</dbReference>
<dbReference type="SMART" id="SM00343">
    <property type="entry name" value="ZnF_C2HC"/>
    <property type="match status" value="2"/>
</dbReference>
<keyword evidence="1" id="KW-0479">Metal-binding</keyword>
<evidence type="ECO:0000256" key="3">
    <source>
        <dbReference type="PROSITE-ProRule" id="PRU00047"/>
    </source>
</evidence>
<dbReference type="InterPro" id="IPR001878">
    <property type="entry name" value="Znf_CCHC"/>
</dbReference>